<protein>
    <submittedName>
        <fullName evidence="1">Uncharacterized protein</fullName>
    </submittedName>
</protein>
<evidence type="ECO:0000313" key="2">
    <source>
        <dbReference type="Proteomes" id="UP000887116"/>
    </source>
</evidence>
<dbReference type="OrthoDB" id="10652720at2759"/>
<sequence>MPTSLKSIPEDYCLPQSTRIINCCEGRDCYSTFQNPTLRVVFVPGLTHLTHVAFCAQGKSPESLMCHRRMSIVDALSASSFSFQHAQIDMLLQWPTQ</sequence>
<dbReference type="AlphaFoldDB" id="A0A8X6LT38"/>
<gene>
    <name evidence="1" type="ORF">TNCT_636821</name>
</gene>
<keyword evidence="2" id="KW-1185">Reference proteome</keyword>
<proteinExistence type="predicted"/>
<dbReference type="Proteomes" id="UP000887116">
    <property type="component" value="Unassembled WGS sequence"/>
</dbReference>
<accession>A0A8X6LT38</accession>
<evidence type="ECO:0000313" key="1">
    <source>
        <dbReference type="EMBL" id="GFR19662.1"/>
    </source>
</evidence>
<comment type="caution">
    <text evidence="1">The sequence shown here is derived from an EMBL/GenBank/DDBJ whole genome shotgun (WGS) entry which is preliminary data.</text>
</comment>
<dbReference type="EMBL" id="BMAO01017966">
    <property type="protein sequence ID" value="GFR19662.1"/>
    <property type="molecule type" value="Genomic_DNA"/>
</dbReference>
<organism evidence="1 2">
    <name type="scientific">Trichonephila clavata</name>
    <name type="common">Joro spider</name>
    <name type="synonym">Nephila clavata</name>
    <dbReference type="NCBI Taxonomy" id="2740835"/>
    <lineage>
        <taxon>Eukaryota</taxon>
        <taxon>Metazoa</taxon>
        <taxon>Ecdysozoa</taxon>
        <taxon>Arthropoda</taxon>
        <taxon>Chelicerata</taxon>
        <taxon>Arachnida</taxon>
        <taxon>Araneae</taxon>
        <taxon>Araneomorphae</taxon>
        <taxon>Entelegynae</taxon>
        <taxon>Araneoidea</taxon>
        <taxon>Nephilidae</taxon>
        <taxon>Trichonephila</taxon>
    </lineage>
</organism>
<reference evidence="1" key="1">
    <citation type="submission" date="2020-07" db="EMBL/GenBank/DDBJ databases">
        <title>Multicomponent nature underlies the extraordinary mechanical properties of spider dragline silk.</title>
        <authorList>
            <person name="Kono N."/>
            <person name="Nakamura H."/>
            <person name="Mori M."/>
            <person name="Yoshida Y."/>
            <person name="Ohtoshi R."/>
            <person name="Malay A.D."/>
            <person name="Moran D.A.P."/>
            <person name="Tomita M."/>
            <person name="Numata K."/>
            <person name="Arakawa K."/>
        </authorList>
    </citation>
    <scope>NUCLEOTIDE SEQUENCE</scope>
</reference>
<name>A0A8X6LT38_TRICU</name>